<evidence type="ECO:0000256" key="4">
    <source>
        <dbReference type="ARBA" id="ARBA00022729"/>
    </source>
</evidence>
<feature type="active site" description="Nucleophile" evidence="10">
    <location>
        <position position="33"/>
    </location>
</feature>
<evidence type="ECO:0000313" key="14">
    <source>
        <dbReference type="EMBL" id="CAI4215018.1"/>
    </source>
</evidence>
<dbReference type="InterPro" id="IPR000334">
    <property type="entry name" value="Glyco_hydro_45"/>
</dbReference>
<dbReference type="EC" id="3.2.1.4" evidence="3 10"/>
<dbReference type="InterPro" id="IPR035971">
    <property type="entry name" value="CBD_sf"/>
</dbReference>
<keyword evidence="8" id="KW-0326">Glycosidase</keyword>
<organism evidence="14 15">
    <name type="scientific">Parascedosporium putredinis</name>
    <dbReference type="NCBI Taxonomy" id="1442378"/>
    <lineage>
        <taxon>Eukaryota</taxon>
        <taxon>Fungi</taxon>
        <taxon>Dikarya</taxon>
        <taxon>Ascomycota</taxon>
        <taxon>Pezizomycotina</taxon>
        <taxon>Sordariomycetes</taxon>
        <taxon>Hypocreomycetidae</taxon>
        <taxon>Microascales</taxon>
        <taxon>Microascaceae</taxon>
        <taxon>Parascedosporium</taxon>
    </lineage>
</organism>
<dbReference type="OrthoDB" id="10035502at2759"/>
<keyword evidence="5" id="KW-0378">Hydrolase</keyword>
<dbReference type="CDD" id="cd22278">
    <property type="entry name" value="DPBB_GH45_endoglucanase"/>
    <property type="match status" value="1"/>
</dbReference>
<dbReference type="PROSITE" id="PS00562">
    <property type="entry name" value="CBM1_1"/>
    <property type="match status" value="1"/>
</dbReference>
<proteinExistence type="inferred from homology"/>
<dbReference type="PROSITE" id="PS51164">
    <property type="entry name" value="CBM1_2"/>
    <property type="match status" value="1"/>
</dbReference>
<feature type="region of interest" description="Disordered" evidence="11">
    <location>
        <begin position="232"/>
        <end position="271"/>
    </location>
</feature>
<keyword evidence="7" id="KW-0119">Carbohydrate metabolism</keyword>
<comment type="similarity">
    <text evidence="2">Belongs to the glycosyl hydrolase 45 (cellulase K) family.</text>
</comment>
<protein>
    <recommendedName>
        <fullName evidence="3 10">Cellulase</fullName>
        <ecNumber evidence="3 10">3.2.1.4</ecNumber>
    </recommendedName>
</protein>
<evidence type="ECO:0000256" key="7">
    <source>
        <dbReference type="ARBA" id="ARBA00023277"/>
    </source>
</evidence>
<sequence length="308" mass="31708">MSGRVLALVLAAASAVPAVLAASGSGSSTRYWDCCKPSCAWSGKASLNQGPVLTCDKNDNPISNPDTKSGCDGGSAFACSNNSPWAVNDQVAYGFAATHIAGGNEGSWCCACYKLTFTSGPVAGKTMVVQSTNTGGDLSGNQFDLQMPGGGVGIFDGCASQFGQSLPGERYGGISSRSQCESFPATLKEGCYWRFDWFKNADNPTHTFEQVRCPSELVARSGCRRADDGNFPAFQLPATPATTSTSTSSSSSTSTKPPTSSTSSPSTGGGSGSAAQWAQCGGIGWTGATGCVSPYQCTKLNDYYSQCL</sequence>
<dbReference type="InterPro" id="IPR000254">
    <property type="entry name" value="CBD"/>
</dbReference>
<evidence type="ECO:0000256" key="10">
    <source>
        <dbReference type="PROSITE-ProRule" id="PRU10069"/>
    </source>
</evidence>
<keyword evidence="4 12" id="KW-0732">Signal</keyword>
<dbReference type="AlphaFoldDB" id="A0A9P1M9R9"/>
<evidence type="ECO:0000256" key="11">
    <source>
        <dbReference type="SAM" id="MobiDB-lite"/>
    </source>
</evidence>
<keyword evidence="15" id="KW-1185">Reference proteome</keyword>
<gene>
    <name evidence="14" type="ORF">PPNO1_LOCUS4739</name>
</gene>
<dbReference type="PANTHER" id="PTHR39730:SF1">
    <property type="entry name" value="ENDOGLUCANASE 1"/>
    <property type="match status" value="1"/>
</dbReference>
<evidence type="ECO:0000256" key="8">
    <source>
        <dbReference type="ARBA" id="ARBA00023295"/>
    </source>
</evidence>
<evidence type="ECO:0000259" key="13">
    <source>
        <dbReference type="PROSITE" id="PS51164"/>
    </source>
</evidence>
<reference evidence="14" key="1">
    <citation type="submission" date="2022-11" db="EMBL/GenBank/DDBJ databases">
        <authorList>
            <person name="Scott C."/>
            <person name="Bruce N."/>
        </authorList>
    </citation>
    <scope>NUCLEOTIDE SEQUENCE</scope>
</reference>
<evidence type="ECO:0000256" key="5">
    <source>
        <dbReference type="ARBA" id="ARBA00022801"/>
    </source>
</evidence>
<evidence type="ECO:0000313" key="15">
    <source>
        <dbReference type="Proteomes" id="UP000838763"/>
    </source>
</evidence>
<evidence type="ECO:0000256" key="9">
    <source>
        <dbReference type="ARBA" id="ARBA00023326"/>
    </source>
</evidence>
<dbReference type="InterPro" id="IPR052288">
    <property type="entry name" value="GH45_Enzymes"/>
</dbReference>
<evidence type="ECO:0000256" key="1">
    <source>
        <dbReference type="ARBA" id="ARBA00000966"/>
    </source>
</evidence>
<feature type="compositionally biased region" description="Low complexity" evidence="11">
    <location>
        <begin position="238"/>
        <end position="266"/>
    </location>
</feature>
<dbReference type="EMBL" id="CALLCH030000012">
    <property type="protein sequence ID" value="CAI4215018.1"/>
    <property type="molecule type" value="Genomic_DNA"/>
</dbReference>
<dbReference type="GO" id="GO:0005576">
    <property type="term" value="C:extracellular region"/>
    <property type="evidence" value="ECO:0007669"/>
    <property type="project" value="InterPro"/>
</dbReference>
<evidence type="ECO:0000256" key="2">
    <source>
        <dbReference type="ARBA" id="ARBA00007793"/>
    </source>
</evidence>
<keyword evidence="6" id="KW-0136">Cellulose degradation</keyword>
<dbReference type="GO" id="GO:0030248">
    <property type="term" value="F:cellulose binding"/>
    <property type="evidence" value="ECO:0007669"/>
    <property type="project" value="InterPro"/>
</dbReference>
<evidence type="ECO:0000256" key="3">
    <source>
        <dbReference type="ARBA" id="ARBA00012601"/>
    </source>
</evidence>
<dbReference type="PROSITE" id="PS01140">
    <property type="entry name" value="GLYCOSYL_HYDROL_F45"/>
    <property type="match status" value="1"/>
</dbReference>
<dbReference type="PANTHER" id="PTHR39730">
    <property type="entry name" value="ENDOGLUCANASE 1"/>
    <property type="match status" value="1"/>
</dbReference>
<dbReference type="GO" id="GO:0030245">
    <property type="term" value="P:cellulose catabolic process"/>
    <property type="evidence" value="ECO:0007669"/>
    <property type="project" value="UniProtKB-KW"/>
</dbReference>
<dbReference type="Proteomes" id="UP000838763">
    <property type="component" value="Unassembled WGS sequence"/>
</dbReference>
<dbReference type="SUPFAM" id="SSF50685">
    <property type="entry name" value="Barwin-like endoglucanases"/>
    <property type="match status" value="1"/>
</dbReference>
<accession>A0A9P1M9R9</accession>
<feature type="signal peptide" evidence="12">
    <location>
        <begin position="1"/>
        <end position="21"/>
    </location>
</feature>
<dbReference type="SMART" id="SM00236">
    <property type="entry name" value="fCBD"/>
    <property type="match status" value="1"/>
</dbReference>
<name>A0A9P1M9R9_9PEZI</name>
<evidence type="ECO:0000256" key="12">
    <source>
        <dbReference type="SAM" id="SignalP"/>
    </source>
</evidence>
<dbReference type="Pfam" id="PF02015">
    <property type="entry name" value="Glyco_hydro_45"/>
    <property type="match status" value="1"/>
</dbReference>
<dbReference type="Pfam" id="PF00734">
    <property type="entry name" value="CBM_1"/>
    <property type="match status" value="1"/>
</dbReference>
<comment type="caution">
    <text evidence="14">The sequence shown here is derived from an EMBL/GenBank/DDBJ whole genome shotgun (WGS) entry which is preliminary data.</text>
</comment>
<evidence type="ECO:0000256" key="6">
    <source>
        <dbReference type="ARBA" id="ARBA00023001"/>
    </source>
</evidence>
<dbReference type="InterPro" id="IPR036908">
    <property type="entry name" value="RlpA-like_sf"/>
</dbReference>
<feature type="domain" description="CBM1" evidence="13">
    <location>
        <begin position="272"/>
        <end position="308"/>
    </location>
</feature>
<dbReference type="Gene3D" id="2.40.40.10">
    <property type="entry name" value="RlpA-like domain"/>
    <property type="match status" value="1"/>
</dbReference>
<comment type="catalytic activity">
    <reaction evidence="1 10">
        <text>Endohydrolysis of (1-&gt;4)-beta-D-glucosidic linkages in cellulose, lichenin and cereal beta-D-glucans.</text>
        <dbReference type="EC" id="3.2.1.4"/>
    </reaction>
</comment>
<feature type="chain" id="PRO_5040379328" description="Cellulase" evidence="12">
    <location>
        <begin position="22"/>
        <end position="308"/>
    </location>
</feature>
<dbReference type="SUPFAM" id="SSF57180">
    <property type="entry name" value="Cellulose-binding domain"/>
    <property type="match status" value="1"/>
</dbReference>
<dbReference type="GO" id="GO:0008810">
    <property type="term" value="F:cellulase activity"/>
    <property type="evidence" value="ECO:0007669"/>
    <property type="project" value="UniProtKB-EC"/>
</dbReference>
<keyword evidence="9" id="KW-0624">Polysaccharide degradation</keyword>